<dbReference type="EMBL" id="CAJVCH010537724">
    <property type="protein sequence ID" value="CAG7825867.1"/>
    <property type="molecule type" value="Genomic_DNA"/>
</dbReference>
<dbReference type="PROSITE" id="PS50106">
    <property type="entry name" value="PDZ"/>
    <property type="match status" value="1"/>
</dbReference>
<dbReference type="GO" id="GO:0005886">
    <property type="term" value="C:plasma membrane"/>
    <property type="evidence" value="ECO:0007669"/>
    <property type="project" value="TreeGrafter"/>
</dbReference>
<evidence type="ECO:0000256" key="2">
    <source>
        <dbReference type="SAM" id="Coils"/>
    </source>
</evidence>
<keyword evidence="2" id="KW-0175">Coiled coil</keyword>
<dbReference type="GO" id="GO:0032426">
    <property type="term" value="C:stereocilium tip"/>
    <property type="evidence" value="ECO:0007669"/>
    <property type="project" value="TreeGrafter"/>
</dbReference>
<dbReference type="PANTHER" id="PTHR23116">
    <property type="entry name" value="PDZ DOMAIN CONTAINING WHIRLIN AND HARMONIN-RELATED"/>
    <property type="match status" value="1"/>
</dbReference>
<dbReference type="Pfam" id="PF00595">
    <property type="entry name" value="PDZ"/>
    <property type="match status" value="1"/>
</dbReference>
<dbReference type="GO" id="GO:0005929">
    <property type="term" value="C:cilium"/>
    <property type="evidence" value="ECO:0007669"/>
    <property type="project" value="TreeGrafter"/>
</dbReference>
<feature type="compositionally biased region" description="Low complexity" evidence="3">
    <location>
        <begin position="94"/>
        <end position="107"/>
    </location>
</feature>
<dbReference type="AlphaFoldDB" id="A0A8J2PEA6"/>
<gene>
    <name evidence="5" type="ORF">AFUS01_LOCUS35951</name>
</gene>
<dbReference type="GO" id="GO:0002142">
    <property type="term" value="C:stereocilia ankle link complex"/>
    <property type="evidence" value="ECO:0007669"/>
    <property type="project" value="TreeGrafter"/>
</dbReference>
<dbReference type="SMART" id="SM00228">
    <property type="entry name" value="PDZ"/>
    <property type="match status" value="1"/>
</dbReference>
<keyword evidence="6" id="KW-1185">Reference proteome</keyword>
<dbReference type="OrthoDB" id="6021951at2759"/>
<feature type="non-terminal residue" evidence="5">
    <location>
        <position position="1"/>
    </location>
</feature>
<name>A0A8J2PEA6_9HEXA</name>
<sequence>ICKGPPERPGIFVQSTKSNGVAREAGLRPGDQIIQCNGHSFLNIPFAEAVYHLKVSKHLDLVVIKGAASDLFPGESSGYNSSASSLNGDTHISVSSISSSSNNPIEINGEEDHRQGRLPLVSEERRPSSKESINSDGDGIVLDRHIEWNEVEESWKEAENERLVIQIRAEEETVKSNTIVSSSRIAENQEEKRLLEERKKLLNDQRRLLEEAVKFEEEKRRFQAEKRQLEMLKTSLKPVTITEKSTSEPPAPEITHNPMNTLAGALHKEILKRVERRENGGGPEKSEDEKPKPGTVDQKISLFANTADVEKRQQHEQLIKEFKRAHRKMFAHSLEQIEVVGEETNQVCLHFI</sequence>
<dbReference type="InterPro" id="IPR001478">
    <property type="entry name" value="PDZ"/>
</dbReference>
<feature type="compositionally biased region" description="Basic and acidic residues" evidence="3">
    <location>
        <begin position="275"/>
        <end position="292"/>
    </location>
</feature>
<organism evidence="5 6">
    <name type="scientific">Allacma fusca</name>
    <dbReference type="NCBI Taxonomy" id="39272"/>
    <lineage>
        <taxon>Eukaryota</taxon>
        <taxon>Metazoa</taxon>
        <taxon>Ecdysozoa</taxon>
        <taxon>Arthropoda</taxon>
        <taxon>Hexapoda</taxon>
        <taxon>Collembola</taxon>
        <taxon>Symphypleona</taxon>
        <taxon>Sminthuridae</taxon>
        <taxon>Allacma</taxon>
    </lineage>
</organism>
<feature type="region of interest" description="Disordered" evidence="3">
    <location>
        <begin position="94"/>
        <end position="137"/>
    </location>
</feature>
<evidence type="ECO:0000313" key="5">
    <source>
        <dbReference type="EMBL" id="CAG7825867.1"/>
    </source>
</evidence>
<dbReference type="PANTHER" id="PTHR23116:SF36">
    <property type="entry name" value="HARMONIN"/>
    <property type="match status" value="1"/>
</dbReference>
<dbReference type="Proteomes" id="UP000708208">
    <property type="component" value="Unassembled WGS sequence"/>
</dbReference>
<accession>A0A8J2PEA6</accession>
<feature type="coiled-coil region" evidence="2">
    <location>
        <begin position="185"/>
        <end position="235"/>
    </location>
</feature>
<comment type="caution">
    <text evidence="5">The sequence shown here is derived from an EMBL/GenBank/DDBJ whole genome shotgun (WGS) entry which is preliminary data.</text>
</comment>
<feature type="region of interest" description="Disordered" evidence="3">
    <location>
        <begin position="275"/>
        <end position="297"/>
    </location>
</feature>
<feature type="domain" description="PDZ" evidence="4">
    <location>
        <begin position="1"/>
        <end position="54"/>
    </location>
</feature>
<reference evidence="5" key="1">
    <citation type="submission" date="2021-06" db="EMBL/GenBank/DDBJ databases">
        <authorList>
            <person name="Hodson N. C."/>
            <person name="Mongue J. A."/>
            <person name="Jaron S. K."/>
        </authorList>
    </citation>
    <scope>NUCLEOTIDE SEQUENCE</scope>
</reference>
<keyword evidence="1" id="KW-0677">Repeat</keyword>
<evidence type="ECO:0000256" key="3">
    <source>
        <dbReference type="SAM" id="MobiDB-lite"/>
    </source>
</evidence>
<evidence type="ECO:0000259" key="4">
    <source>
        <dbReference type="PROSITE" id="PS50106"/>
    </source>
</evidence>
<proteinExistence type="predicted"/>
<evidence type="ECO:0000256" key="1">
    <source>
        <dbReference type="ARBA" id="ARBA00022737"/>
    </source>
</evidence>
<protein>
    <recommendedName>
        <fullName evidence="4">PDZ domain-containing protein</fullName>
    </recommendedName>
</protein>
<evidence type="ECO:0000313" key="6">
    <source>
        <dbReference type="Proteomes" id="UP000708208"/>
    </source>
</evidence>
<dbReference type="InterPro" id="IPR051844">
    <property type="entry name" value="USH2_Complex_Protein"/>
</dbReference>